<organism evidence="1 2">
    <name type="scientific">Chitinophaga filiformis</name>
    <name type="common">Myxococcus filiformis</name>
    <name type="synonym">Flexibacter filiformis</name>
    <dbReference type="NCBI Taxonomy" id="104663"/>
    <lineage>
        <taxon>Bacteria</taxon>
        <taxon>Pseudomonadati</taxon>
        <taxon>Bacteroidota</taxon>
        <taxon>Chitinophagia</taxon>
        <taxon>Chitinophagales</taxon>
        <taxon>Chitinophagaceae</taxon>
        <taxon>Chitinophaga</taxon>
    </lineage>
</organism>
<name>A0ABY4I1Q4_CHIFI</name>
<sequence>MNNTVEAAIDTGVMILSSPPEDAQIIPDTIFVEGHFDADTSQDVGYGVFYGRIDGEKKHEEDTEVVSKTQYIVRFQDNKIRPMPVVIGRHIRLVNEGDLNGDGQDDISIFVQSMHACLCTCSTWSYMDGRWVRITNYWDIPTACDYLSDEDLEHRVQMEDGVIYYYETDITDKDLPLVKKELTLIR</sequence>
<dbReference type="RefSeq" id="WP_247812034.1">
    <property type="nucleotide sequence ID" value="NZ_CP095855.1"/>
</dbReference>
<accession>A0ABY4I1Q4</accession>
<dbReference type="EMBL" id="CP095855">
    <property type="protein sequence ID" value="UPK69767.1"/>
    <property type="molecule type" value="Genomic_DNA"/>
</dbReference>
<dbReference type="Proteomes" id="UP000830198">
    <property type="component" value="Chromosome"/>
</dbReference>
<reference evidence="1 2" key="1">
    <citation type="submission" date="2022-04" db="EMBL/GenBank/DDBJ databases">
        <title>The arsenic-methylating capacity of Chitinophaga filiformis YT5 during chitin decomposition.</title>
        <authorList>
            <person name="Chen G."/>
            <person name="Liang Y."/>
        </authorList>
    </citation>
    <scope>NUCLEOTIDE SEQUENCE [LARGE SCALE GENOMIC DNA]</scope>
    <source>
        <strain evidence="1 2">YT5</strain>
    </source>
</reference>
<gene>
    <name evidence="1" type="ORF">MYF79_00500</name>
</gene>
<evidence type="ECO:0000313" key="1">
    <source>
        <dbReference type="EMBL" id="UPK69767.1"/>
    </source>
</evidence>
<protein>
    <submittedName>
        <fullName evidence="1">Uncharacterized protein</fullName>
    </submittedName>
</protein>
<proteinExistence type="predicted"/>
<evidence type="ECO:0000313" key="2">
    <source>
        <dbReference type="Proteomes" id="UP000830198"/>
    </source>
</evidence>
<keyword evidence="2" id="KW-1185">Reference proteome</keyword>